<dbReference type="EMBL" id="MU854452">
    <property type="protein sequence ID" value="KAK4035195.1"/>
    <property type="molecule type" value="Genomic_DNA"/>
</dbReference>
<dbReference type="PROSITE" id="PS50893">
    <property type="entry name" value="ABC_TRANSPORTER_2"/>
    <property type="match status" value="2"/>
</dbReference>
<evidence type="ECO:0000256" key="10">
    <source>
        <dbReference type="ARBA" id="ARBA00023180"/>
    </source>
</evidence>
<dbReference type="Proteomes" id="UP001303115">
    <property type="component" value="Unassembled WGS sequence"/>
</dbReference>
<keyword evidence="5 13" id="KW-0812">Transmembrane</keyword>
<dbReference type="InterPro" id="IPR036640">
    <property type="entry name" value="ABC1_TM_sf"/>
</dbReference>
<dbReference type="CDD" id="cd18579">
    <property type="entry name" value="ABC_6TM_ABCC_D1"/>
    <property type="match status" value="1"/>
</dbReference>
<dbReference type="CDD" id="cd03244">
    <property type="entry name" value="ABCC_MRP_domain2"/>
    <property type="match status" value="1"/>
</dbReference>
<evidence type="ECO:0000256" key="7">
    <source>
        <dbReference type="ARBA" id="ARBA00022840"/>
    </source>
</evidence>
<feature type="transmembrane region" description="Helical" evidence="13">
    <location>
        <begin position="411"/>
        <end position="436"/>
    </location>
</feature>
<gene>
    <name evidence="16" type="ORF">C8A01DRAFT_48581</name>
</gene>
<dbReference type="Pfam" id="PF00005">
    <property type="entry name" value="ABC_tran"/>
    <property type="match status" value="2"/>
</dbReference>
<feature type="domain" description="ABC transporter" evidence="14">
    <location>
        <begin position="1224"/>
        <end position="1454"/>
    </location>
</feature>
<dbReference type="SUPFAM" id="SSF90123">
    <property type="entry name" value="ABC transporter transmembrane region"/>
    <property type="match status" value="2"/>
</dbReference>
<proteinExistence type="inferred from homology"/>
<name>A0AAN6PCY3_9PEZI</name>
<dbReference type="Pfam" id="PF24357">
    <property type="entry name" value="TMD0_ABC"/>
    <property type="match status" value="1"/>
</dbReference>
<evidence type="ECO:0000259" key="14">
    <source>
        <dbReference type="PROSITE" id="PS50893"/>
    </source>
</evidence>
<evidence type="ECO:0000256" key="13">
    <source>
        <dbReference type="SAM" id="Phobius"/>
    </source>
</evidence>
<feature type="transmembrane region" description="Helical" evidence="13">
    <location>
        <begin position="135"/>
        <end position="154"/>
    </location>
</feature>
<feature type="transmembrane region" description="Helical" evidence="13">
    <location>
        <begin position="166"/>
        <end position="185"/>
    </location>
</feature>
<feature type="transmembrane region" description="Helical" evidence="13">
    <location>
        <begin position="1045"/>
        <end position="1065"/>
    </location>
</feature>
<dbReference type="FunFam" id="1.20.1560.10:FF:000066">
    <property type="entry name" value="ABC multidrug transporter (Eurofung)"/>
    <property type="match status" value="1"/>
</dbReference>
<keyword evidence="4" id="KW-1003">Cell membrane</keyword>
<keyword evidence="10" id="KW-0325">Glycoprotein</keyword>
<keyword evidence="8 13" id="KW-1133">Transmembrane helix</keyword>
<comment type="caution">
    <text evidence="16">The sequence shown here is derived from an EMBL/GenBank/DDBJ whole genome shotgun (WGS) entry which is preliminary data.</text>
</comment>
<dbReference type="CDD" id="cd18580">
    <property type="entry name" value="ABC_6TM_ABCC_D2"/>
    <property type="match status" value="1"/>
</dbReference>
<dbReference type="CDD" id="cd03250">
    <property type="entry name" value="ABCC_MRP_domain1"/>
    <property type="match status" value="1"/>
</dbReference>
<comment type="function">
    <text evidence="11">ABC-type transporter; part of the gene cluster that mediates the biosynthesis of the phomopsins, a group of hexapeptide mycotoxins which infects lupins and causes lupinosis disease in livestock.</text>
</comment>
<feature type="transmembrane region" description="Helical" evidence="13">
    <location>
        <begin position="946"/>
        <end position="968"/>
    </location>
</feature>
<dbReference type="SUPFAM" id="SSF52540">
    <property type="entry name" value="P-loop containing nucleoside triphosphate hydrolases"/>
    <property type="match status" value="2"/>
</dbReference>
<feature type="transmembrane region" description="Helical" evidence="13">
    <location>
        <begin position="315"/>
        <end position="336"/>
    </location>
</feature>
<dbReference type="InterPro" id="IPR017871">
    <property type="entry name" value="ABC_transporter-like_CS"/>
</dbReference>
<evidence type="ECO:0000259" key="15">
    <source>
        <dbReference type="PROSITE" id="PS50929"/>
    </source>
</evidence>
<evidence type="ECO:0000313" key="16">
    <source>
        <dbReference type="EMBL" id="KAK4035195.1"/>
    </source>
</evidence>
<dbReference type="InterPro" id="IPR011527">
    <property type="entry name" value="ABC1_TM_dom"/>
</dbReference>
<organism evidence="16 17">
    <name type="scientific">Parachaetomium inaequale</name>
    <dbReference type="NCBI Taxonomy" id="2588326"/>
    <lineage>
        <taxon>Eukaryota</taxon>
        <taxon>Fungi</taxon>
        <taxon>Dikarya</taxon>
        <taxon>Ascomycota</taxon>
        <taxon>Pezizomycotina</taxon>
        <taxon>Sordariomycetes</taxon>
        <taxon>Sordariomycetidae</taxon>
        <taxon>Sordariales</taxon>
        <taxon>Chaetomiaceae</taxon>
        <taxon>Parachaetomium</taxon>
    </lineage>
</organism>
<feature type="region of interest" description="Disordered" evidence="12">
    <location>
        <begin position="857"/>
        <end position="881"/>
    </location>
</feature>
<dbReference type="InterPro" id="IPR027417">
    <property type="entry name" value="P-loop_NTPase"/>
</dbReference>
<comment type="subcellular location">
    <subcellularLocation>
        <location evidence="1">Cell membrane</location>
        <topology evidence="1">Multi-pass membrane protein</topology>
    </subcellularLocation>
</comment>
<dbReference type="GO" id="GO:0140359">
    <property type="term" value="F:ABC-type transporter activity"/>
    <property type="evidence" value="ECO:0007669"/>
    <property type="project" value="InterPro"/>
</dbReference>
<feature type="domain" description="ABC transporter" evidence="14">
    <location>
        <begin position="602"/>
        <end position="828"/>
    </location>
</feature>
<keyword evidence="7" id="KW-0067">ATP-binding</keyword>
<dbReference type="PROSITE" id="PS50929">
    <property type="entry name" value="ABC_TM1F"/>
    <property type="match status" value="2"/>
</dbReference>
<dbReference type="GO" id="GO:0005524">
    <property type="term" value="F:ATP binding"/>
    <property type="evidence" value="ECO:0007669"/>
    <property type="project" value="UniProtKB-KW"/>
</dbReference>
<evidence type="ECO:0000256" key="9">
    <source>
        <dbReference type="ARBA" id="ARBA00023136"/>
    </source>
</evidence>
<feature type="transmembrane region" description="Helical" evidence="13">
    <location>
        <begin position="494"/>
        <end position="517"/>
    </location>
</feature>
<dbReference type="Pfam" id="PF00664">
    <property type="entry name" value="ABC_membrane"/>
    <property type="match status" value="2"/>
</dbReference>
<evidence type="ECO:0000256" key="12">
    <source>
        <dbReference type="SAM" id="MobiDB-lite"/>
    </source>
</evidence>
<evidence type="ECO:0000256" key="4">
    <source>
        <dbReference type="ARBA" id="ARBA00022475"/>
    </source>
</evidence>
<evidence type="ECO:0000313" key="17">
    <source>
        <dbReference type="Proteomes" id="UP001303115"/>
    </source>
</evidence>
<evidence type="ECO:0000256" key="8">
    <source>
        <dbReference type="ARBA" id="ARBA00022989"/>
    </source>
</evidence>
<dbReference type="InterPro" id="IPR044726">
    <property type="entry name" value="ABCC_6TM_D2"/>
</dbReference>
<comment type="similarity">
    <text evidence="2">Belongs to the ABC transporter superfamily. ABCC family. Conjugate transporter (TC 3.A.1.208) subfamily.</text>
</comment>
<dbReference type="GO" id="GO:0016887">
    <property type="term" value="F:ATP hydrolysis activity"/>
    <property type="evidence" value="ECO:0007669"/>
    <property type="project" value="InterPro"/>
</dbReference>
<evidence type="ECO:0000256" key="2">
    <source>
        <dbReference type="ARBA" id="ARBA00009726"/>
    </source>
</evidence>
<dbReference type="InterPro" id="IPR056227">
    <property type="entry name" value="TMD0_ABC"/>
</dbReference>
<dbReference type="PANTHER" id="PTHR24223:SF269">
    <property type="entry name" value="ABC MULTIDRUG TRANSPORTER (EUROFUNG)-RELATED"/>
    <property type="match status" value="1"/>
</dbReference>
<dbReference type="SMART" id="SM00382">
    <property type="entry name" value="AAA"/>
    <property type="match status" value="2"/>
</dbReference>
<dbReference type="PROSITE" id="PS00211">
    <property type="entry name" value="ABC_TRANSPORTER_1"/>
    <property type="match status" value="2"/>
</dbReference>
<feature type="domain" description="ABC transmembrane type-1" evidence="15">
    <location>
        <begin position="283"/>
        <end position="560"/>
    </location>
</feature>
<feature type="transmembrane region" description="Helical" evidence="13">
    <location>
        <begin position="104"/>
        <end position="123"/>
    </location>
</feature>
<dbReference type="Gene3D" id="3.40.50.300">
    <property type="entry name" value="P-loop containing nucleotide triphosphate hydrolases"/>
    <property type="match status" value="2"/>
</dbReference>
<keyword evidence="17" id="KW-1185">Reference proteome</keyword>
<feature type="transmembrane region" description="Helical" evidence="13">
    <location>
        <begin position="1120"/>
        <end position="1148"/>
    </location>
</feature>
<feature type="transmembrane region" description="Helical" evidence="13">
    <location>
        <begin position="901"/>
        <end position="926"/>
    </location>
</feature>
<protein>
    <submittedName>
        <fullName evidence="16">ABC transporter</fullName>
    </submittedName>
</protein>
<feature type="transmembrane region" description="Helical" evidence="13">
    <location>
        <begin position="36"/>
        <end position="56"/>
    </location>
</feature>
<evidence type="ECO:0000256" key="1">
    <source>
        <dbReference type="ARBA" id="ARBA00004651"/>
    </source>
</evidence>
<dbReference type="InterPro" id="IPR050173">
    <property type="entry name" value="ABC_transporter_C-like"/>
</dbReference>
<evidence type="ECO:0000256" key="6">
    <source>
        <dbReference type="ARBA" id="ARBA00022741"/>
    </source>
</evidence>
<evidence type="ECO:0000256" key="11">
    <source>
        <dbReference type="ARBA" id="ARBA00059074"/>
    </source>
</evidence>
<accession>A0AAN6PCY3</accession>
<feature type="transmembrane region" description="Helical" evidence="13">
    <location>
        <begin position="77"/>
        <end position="98"/>
    </location>
</feature>
<evidence type="ECO:0000256" key="5">
    <source>
        <dbReference type="ARBA" id="ARBA00022692"/>
    </source>
</evidence>
<evidence type="ECO:0000256" key="3">
    <source>
        <dbReference type="ARBA" id="ARBA00022448"/>
    </source>
</evidence>
<dbReference type="InterPro" id="IPR044746">
    <property type="entry name" value="ABCC_6TM_D1"/>
</dbReference>
<keyword evidence="6" id="KW-0547">Nucleotide-binding</keyword>
<dbReference type="InterPro" id="IPR003593">
    <property type="entry name" value="AAA+_ATPase"/>
</dbReference>
<feature type="transmembrane region" description="Helical" evidence="13">
    <location>
        <begin position="537"/>
        <end position="561"/>
    </location>
</feature>
<reference evidence="17" key="1">
    <citation type="journal article" date="2023" name="Mol. Phylogenet. Evol.">
        <title>Genome-scale phylogeny and comparative genomics of the fungal order Sordariales.</title>
        <authorList>
            <person name="Hensen N."/>
            <person name="Bonometti L."/>
            <person name="Westerberg I."/>
            <person name="Brannstrom I.O."/>
            <person name="Guillou S."/>
            <person name="Cros-Aarteil S."/>
            <person name="Calhoun S."/>
            <person name="Haridas S."/>
            <person name="Kuo A."/>
            <person name="Mondo S."/>
            <person name="Pangilinan J."/>
            <person name="Riley R."/>
            <person name="LaButti K."/>
            <person name="Andreopoulos B."/>
            <person name="Lipzen A."/>
            <person name="Chen C."/>
            <person name="Yan M."/>
            <person name="Daum C."/>
            <person name="Ng V."/>
            <person name="Clum A."/>
            <person name="Steindorff A."/>
            <person name="Ohm R.A."/>
            <person name="Martin F."/>
            <person name="Silar P."/>
            <person name="Natvig D.O."/>
            <person name="Lalanne C."/>
            <person name="Gautier V."/>
            <person name="Ament-Velasquez S.L."/>
            <person name="Kruys A."/>
            <person name="Hutchinson M.I."/>
            <person name="Powell A.J."/>
            <person name="Barry K."/>
            <person name="Miller A.N."/>
            <person name="Grigoriev I.V."/>
            <person name="Debuchy R."/>
            <person name="Gladieux P."/>
            <person name="Hiltunen Thoren M."/>
            <person name="Johannesson H."/>
        </authorList>
    </citation>
    <scope>NUCLEOTIDE SEQUENCE [LARGE SCALE GENOMIC DNA]</scope>
    <source>
        <strain evidence="17">CBS 284.82</strain>
    </source>
</reference>
<dbReference type="GO" id="GO:0005886">
    <property type="term" value="C:plasma membrane"/>
    <property type="evidence" value="ECO:0007669"/>
    <property type="project" value="UniProtKB-SubCell"/>
</dbReference>
<dbReference type="InterPro" id="IPR003439">
    <property type="entry name" value="ABC_transporter-like_ATP-bd"/>
</dbReference>
<keyword evidence="3" id="KW-0813">Transport</keyword>
<dbReference type="FunFam" id="1.20.1560.10:FF:000055">
    <property type="entry name" value="ABC multidrug transporter (Eurofung)"/>
    <property type="match status" value="1"/>
</dbReference>
<sequence length="1470" mass="162056">MTQSSLLACTLLDDSFGPHAGDCRGGFDFTLLFEETILTLVPVGILLVVLPPRVWYLSKRAKKVAAGKRSPAIKISAWTVLGALQLAALILWATPSAARTRTTLAAAALTLISTLGLCLFSYAEHTRAVRPSSILNTYLLATLLFDSAHARTLWLRAADHLNQTIAYIGTAAVVVKSIVLVLEALDKRRALRPEYRAYPPEATSSIYSRSFFWWLNPLFRQGFSRELDVDDLFVLDKHLQASYGYQRFHAAWSSVVKKSPYALLGTSYSILKWPVLQTIPPRACLTALYFCQPFLINHAITLSQQPINDDTTQRGYGLIGAYFFVYVGIAVSMGQYQHRTYRTITMLRSGLVSIIYRKTGTLSLKDIDPATSMTLMSADMERIVQGFQTMHEIWGNAIEVGVAIYLLELQLGVACVVPVAVSILSLLGSIFAMNFIMSRQAMWLEAIEKRISATSAMLASMKGVKMCGLKDTLLSSLQQLRVDELRISKKFRKLLIWNMVFAYVTQIFAPVLTFTVFSVRARDGGDSTLDTARVFTALSLFALLSEPLASLVMALAAYLGAVGSVIRIQQFLESEERADLPKPDESTEKPKIDDSTPDAIAVQGGSFGWDSEKEPLLKNTNLSVPWRKLTMVVGPVGCGKSTLLQSLLGEVPALAGSVRLGSTSIAYCSQDPWHMNGTIRQAIVGCEEYEERWYTRVVHACSLKRDFRELPMGDSTRIGSGGIALSGGQSQRIALARAVYARRKIVILDDVLGGLDNTTEHHVFHSLLGTKGLLREMSATVLIVSSSVKRLPFSDHIVCLSPNGEINSQGTFNDLNDAGGYVSSFSLPRPDWSYTPEDDDQIVQVELDKEQEGIAITQPTEEEDSDASLTSSETVCPSDGGDGLSRRTGDVQIYFYYVKSVGWWASLIFVIGVIGFVFCISFPTIWVQWWAAYNESDPNGNLGYWLGIYAMLGGVGIVCLFISCWQIIINMVPRSGEKFHFALLNTVLSAPMSFFVKTDSGVTLNRFSQDLQLIDMELPTAALNTFATFILCLAQMALIGYGSVYAAISFPIVLLSLYLIQKVYLRTSRQLRLMDLETKAPLYSLFEESLNGLATIRAFGWQEKLNERNHKLLDRSQRPFYLLFAVQRWLTLVLDLVVAAVAVLLMLLVVELRGTMAAGGVGLALLNVIQFSQNIKLLVTFWTTLETHIGSVARIRSFTETAVPEDQPEEKQEPPPGWPSAGAIEFDNLSAAYSRDDLVLKQVSLSIKAGEKIGVCGRTGSGKTSLIMTLFRLVEMQGGSIRVDGVDIATLPRQEVRSKIVAVPQHPFLLKGSVRLNADPVGQASDEDILAALQCVQVMEAVEKNGGLDADVDDLNLSVGQKQLFCLARAMLRPSTILILDEATSSIDAKTEETMQRLIRRKFANHTIIAVAHRIETIMDFDKVAVLDAGKLVEFDNPYNLLEVPGSAFGRLYNTALAEEDEGLNEKNVA</sequence>
<keyword evidence="9 13" id="KW-0472">Membrane</keyword>
<feature type="domain" description="ABC transmembrane type-1" evidence="15">
    <location>
        <begin position="907"/>
        <end position="1187"/>
    </location>
</feature>
<dbReference type="FunFam" id="3.40.50.300:FF:000838">
    <property type="entry name" value="ABC multidrug transporter (Eurofung)"/>
    <property type="match status" value="1"/>
</dbReference>
<dbReference type="PANTHER" id="PTHR24223">
    <property type="entry name" value="ATP-BINDING CASSETTE SUB-FAMILY C"/>
    <property type="match status" value="1"/>
</dbReference>
<dbReference type="Gene3D" id="1.20.1560.10">
    <property type="entry name" value="ABC transporter type 1, transmembrane domain"/>
    <property type="match status" value="2"/>
</dbReference>
<dbReference type="FunFam" id="3.40.50.300:FF:001854">
    <property type="entry name" value="ABC multidrug transporter (Eurofung)"/>
    <property type="match status" value="1"/>
</dbReference>